<dbReference type="OrthoDB" id="9807210at2"/>
<dbReference type="Pfam" id="PF01979">
    <property type="entry name" value="Amidohydro_1"/>
    <property type="match status" value="1"/>
</dbReference>
<feature type="chain" id="PRO_5012681256" evidence="5">
    <location>
        <begin position="31"/>
        <end position="500"/>
    </location>
</feature>
<dbReference type="InterPro" id="IPR050287">
    <property type="entry name" value="MTA/SAH_deaminase"/>
</dbReference>
<evidence type="ECO:0000256" key="5">
    <source>
        <dbReference type="SAM" id="SignalP"/>
    </source>
</evidence>
<keyword evidence="5" id="KW-0732">Signal</keyword>
<evidence type="ECO:0000313" key="7">
    <source>
        <dbReference type="EMBL" id="PHM33110.1"/>
    </source>
</evidence>
<reference evidence="7 10" key="3">
    <citation type="journal article" date="2017" name="Nat. Microbiol.">
        <title>Natural product diversity associated with the nematode symbionts Photorhabdus and Xenorhabdus.</title>
        <authorList>
            <person name="Tobias N.J."/>
            <person name="Wolff H."/>
            <person name="Djahanschiri B."/>
            <person name="Grundmann F."/>
            <person name="Kronenwerth M."/>
            <person name="Shi Y.M."/>
            <person name="Simonyi S."/>
            <person name="Grun P."/>
            <person name="Shapiro-Ilan D."/>
            <person name="Pidot S.J."/>
            <person name="Stinear T.P."/>
            <person name="Ebersberger I."/>
            <person name="Bode H.B."/>
        </authorList>
    </citation>
    <scope>NUCLEOTIDE SEQUENCE [LARGE SCALE GENOMIC DNA]</scope>
    <source>
        <strain evidence="7 10">DSM 16336</strain>
    </source>
</reference>
<dbReference type="EMBL" id="NIBU01000037">
    <property type="protein sequence ID" value="PHM33110.1"/>
    <property type="molecule type" value="Genomic_DNA"/>
</dbReference>
<dbReference type="PANTHER" id="PTHR43794:SF11">
    <property type="entry name" value="AMIDOHYDROLASE-RELATED DOMAIN-CONTAINING PROTEIN"/>
    <property type="match status" value="1"/>
</dbReference>
<dbReference type="FunFam" id="3.20.20.140:FF:000014">
    <property type="entry name" value="5-methylthioadenosine/S-adenosylhomocysteine deaminase"/>
    <property type="match status" value="1"/>
</dbReference>
<organism evidence="8 9">
    <name type="scientific">Xenorhabdus innexi</name>
    <dbReference type="NCBI Taxonomy" id="290109"/>
    <lineage>
        <taxon>Bacteria</taxon>
        <taxon>Pseudomonadati</taxon>
        <taxon>Pseudomonadota</taxon>
        <taxon>Gammaproteobacteria</taxon>
        <taxon>Enterobacterales</taxon>
        <taxon>Morganellaceae</taxon>
        <taxon>Xenorhabdus</taxon>
    </lineage>
</organism>
<accession>A0A1N6MXU4</accession>
<dbReference type="AlphaFoldDB" id="A0A1N6MXU4"/>
<dbReference type="GO" id="GO:0046872">
    <property type="term" value="F:metal ion binding"/>
    <property type="evidence" value="ECO:0007669"/>
    <property type="project" value="UniProtKB-KW"/>
</dbReference>
<evidence type="ECO:0000256" key="1">
    <source>
        <dbReference type="ARBA" id="ARBA00006745"/>
    </source>
</evidence>
<keyword evidence="2" id="KW-0479">Metal-binding</keyword>
<dbReference type="InterPro" id="IPR032466">
    <property type="entry name" value="Metal_Hydrolase"/>
</dbReference>
<dbReference type="EMBL" id="FTLG01000186">
    <property type="protein sequence ID" value="SIP73632.1"/>
    <property type="molecule type" value="Genomic_DNA"/>
</dbReference>
<keyword evidence="4" id="KW-0862">Zinc</keyword>
<dbReference type="Gene3D" id="2.30.40.10">
    <property type="entry name" value="Urease, subunit C, domain 1"/>
    <property type="match status" value="1"/>
</dbReference>
<gene>
    <name evidence="7" type="ORF">Xinn_02781</name>
    <name evidence="8" type="ORF">XIS1_440007</name>
</gene>
<keyword evidence="3 8" id="KW-0378">Hydrolase</keyword>
<feature type="signal peptide" evidence="5">
    <location>
        <begin position="1"/>
        <end position="30"/>
    </location>
</feature>
<dbReference type="SUPFAM" id="SSF51556">
    <property type="entry name" value="Metallo-dependent hydrolases"/>
    <property type="match status" value="1"/>
</dbReference>
<dbReference type="Proteomes" id="UP000196435">
    <property type="component" value="Unassembled WGS sequence"/>
</dbReference>
<dbReference type="InterPro" id="IPR006680">
    <property type="entry name" value="Amidohydro-rel"/>
</dbReference>
<dbReference type="GO" id="GO:0102127">
    <property type="term" value="F:8-oxoguanine deaminase activity"/>
    <property type="evidence" value="ECO:0007669"/>
    <property type="project" value="UniProtKB-EC"/>
</dbReference>
<feature type="domain" description="Amidohydrolase-related" evidence="6">
    <location>
        <begin position="107"/>
        <end position="472"/>
    </location>
</feature>
<dbReference type="PANTHER" id="PTHR43794">
    <property type="entry name" value="AMINOHYDROLASE SSNA-RELATED"/>
    <property type="match status" value="1"/>
</dbReference>
<protein>
    <submittedName>
        <fullName evidence="7">8-oxoguanine deaminase</fullName>
        <ecNumber evidence="7">3.5.4.32</ecNumber>
    </submittedName>
    <submittedName>
        <fullName evidence="8">Amidohydrolase</fullName>
        <ecNumber evidence="8">3.5.4.43</ecNumber>
    </submittedName>
</protein>
<dbReference type="EC" id="3.5.4.43" evidence="8"/>
<evidence type="ECO:0000256" key="3">
    <source>
        <dbReference type="ARBA" id="ARBA00022801"/>
    </source>
</evidence>
<reference evidence="9" key="2">
    <citation type="submission" date="2016-12" db="EMBL/GenBank/DDBJ databases">
        <authorList>
            <person name="Gaudriault S."/>
        </authorList>
    </citation>
    <scope>NUCLEOTIDE SEQUENCE [LARGE SCALE GENOMIC DNA]</scope>
    <source>
        <strain evidence="9">HGB1681 (deposited as PTA-6826 in the American Type Culture Collection)</strain>
    </source>
</reference>
<dbReference type="GO" id="GO:0018763">
    <property type="term" value="F:hydroxydechloroatrazine ethylaminohydrolase activity"/>
    <property type="evidence" value="ECO:0007669"/>
    <property type="project" value="UniProtKB-EC"/>
</dbReference>
<evidence type="ECO:0000313" key="8">
    <source>
        <dbReference type="EMBL" id="SIP73632.1"/>
    </source>
</evidence>
<dbReference type="GO" id="GO:0019239">
    <property type="term" value="F:deaminase activity"/>
    <property type="evidence" value="ECO:0007669"/>
    <property type="project" value="UniProtKB-ARBA"/>
</dbReference>
<sequence length="500" mass="54427">MKDQKPDQLRRLLVKAPLLVPLLTTLPAAAKEKLLSSFIGNQSTDTPPIAGKTLLLKNADVVVTMDKDRREIKQGCIFIKGNTIVAVGTESEVPQTADRVIDLKGHIVIPGLINTHHHMYQTLTRVVPAAQDVELFNWLTALYPTWEKLTPEMMKVATKTAMAELMLSGCTTSSDHQYVYPNGIRLEHSIEAAQEMGMRFHACRGSMSLGKKQGGLPPDSIVEDEKFILKDTQRVIEQFHDAERGAMIRIVVAPCSPFSVSEGLMRDSAKLARAHGVSLHTHLAENISDINFSKKTFNKTPAQYVEDLEWVGHDVWHAHCVKLDDYGIKLFARTGTGVAYCPCSNMRLGSGIAPVRHMLDAGIQVGLGVDGSASNDSSDMMAEVRQALLLQRVGFGPEALTSREALEIATLGGAKNLNRDDIGALAPGMMADIAVFSLEGIGLAGAQHDPVSALVFCNPGKVAYNIINGRIVVEDGKVTTVDVPVIIEQHNRLSYQLVEG</sequence>
<keyword evidence="10" id="KW-1185">Reference proteome</keyword>
<dbReference type="SUPFAM" id="SSF51338">
    <property type="entry name" value="Composite domain of metallo-dependent hydrolases"/>
    <property type="match status" value="1"/>
</dbReference>
<dbReference type="NCBIfam" id="NF006055">
    <property type="entry name" value="PRK08203.1"/>
    <property type="match status" value="1"/>
</dbReference>
<dbReference type="Gene3D" id="3.20.20.140">
    <property type="entry name" value="Metal-dependent hydrolases"/>
    <property type="match status" value="1"/>
</dbReference>
<evidence type="ECO:0000259" key="6">
    <source>
        <dbReference type="Pfam" id="PF01979"/>
    </source>
</evidence>
<dbReference type="CDD" id="cd01298">
    <property type="entry name" value="ATZ_TRZ_like"/>
    <property type="match status" value="1"/>
</dbReference>
<evidence type="ECO:0000256" key="2">
    <source>
        <dbReference type="ARBA" id="ARBA00022723"/>
    </source>
</evidence>
<dbReference type="EC" id="3.5.4.32" evidence="7"/>
<evidence type="ECO:0000256" key="4">
    <source>
        <dbReference type="ARBA" id="ARBA00022833"/>
    </source>
</evidence>
<comment type="similarity">
    <text evidence="1">Belongs to the metallo-dependent hydrolases superfamily. ATZ/TRZ family.</text>
</comment>
<dbReference type="Proteomes" id="UP000224871">
    <property type="component" value="Unassembled WGS sequence"/>
</dbReference>
<dbReference type="RefSeq" id="WP_086953131.1">
    <property type="nucleotide sequence ID" value="NZ_CAWNQC010000234.1"/>
</dbReference>
<dbReference type="InterPro" id="IPR011059">
    <property type="entry name" value="Metal-dep_hydrolase_composite"/>
</dbReference>
<evidence type="ECO:0000313" key="9">
    <source>
        <dbReference type="Proteomes" id="UP000196435"/>
    </source>
</evidence>
<proteinExistence type="inferred from homology"/>
<evidence type="ECO:0000313" key="10">
    <source>
        <dbReference type="Proteomes" id="UP000224871"/>
    </source>
</evidence>
<reference evidence="8" key="1">
    <citation type="submission" date="2016-12" db="EMBL/GenBank/DDBJ databases">
        <authorList>
            <person name="Song W.-J."/>
            <person name="Kurnit D.M."/>
        </authorList>
    </citation>
    <scope>NUCLEOTIDE SEQUENCE [LARGE SCALE GENOMIC DNA]</scope>
    <source>
        <strain evidence="8">HGB1681</strain>
    </source>
</reference>
<name>A0A1N6MXU4_9GAMM</name>